<keyword evidence="2" id="KW-0675">Receptor</keyword>
<evidence type="ECO:0000313" key="2">
    <source>
        <dbReference type="EMBL" id="CUQ99364.1"/>
    </source>
</evidence>
<proteinExistence type="evidence at transcript level"/>
<dbReference type="AlphaFoldDB" id="A0A5K8B1D0"/>
<feature type="non-terminal residue" evidence="2">
    <location>
        <position position="222"/>
    </location>
</feature>
<reference evidence="3" key="2">
    <citation type="journal article" date="2016" name="Insect Biochem. Mol. Biol.">
        <title>Multifaceted biological insights from a draft genome sequence of the tobacco hornworm moth, Manduca sexta.</title>
        <authorList>
            <person name="Kanost M.R."/>
            <person name="Arrese E.L."/>
            <person name="Cao X."/>
            <person name="Chen Y.R."/>
            <person name="Chellapilla S."/>
            <person name="Goldsmith M.R."/>
            <person name="Grosse-Wilde E."/>
            <person name="Heckel D.G."/>
            <person name="Herndon N."/>
            <person name="Jiang H."/>
            <person name="Papanicolaou A."/>
            <person name="Qu J."/>
            <person name="Soulages J.L."/>
            <person name="Vogel H."/>
            <person name="Walters J."/>
            <person name="Waterhouse R.M."/>
            <person name="Ahn S.J."/>
            <person name="Almeida F.C."/>
            <person name="An C."/>
            <person name="Aqrawi P."/>
            <person name="Bretschneider A."/>
            <person name="Bryant W.B."/>
            <person name="Bucks S."/>
            <person name="Chao H."/>
            <person name="Chevignon G."/>
            <person name="Christen J.M."/>
            <person name="Clarke D.F."/>
            <person name="Dittmer N.T."/>
            <person name="Ferguson L.C.F."/>
            <person name="Garavelou S."/>
            <person name="Gordon K.H.J."/>
            <person name="Gunaratna R.T."/>
            <person name="Han Y."/>
            <person name="Hauser F."/>
            <person name="He Y."/>
            <person name="Heidel-Fischer H."/>
            <person name="Hirsh A."/>
            <person name="Hu Y."/>
            <person name="Jiang H."/>
            <person name="Kalra D."/>
            <person name="Klinner C."/>
            <person name="Konig C."/>
            <person name="Kovar C."/>
            <person name="Kroll A.R."/>
            <person name="Kuwar S.S."/>
            <person name="Lee S.L."/>
            <person name="Lehman R."/>
            <person name="Li K."/>
            <person name="Li Z."/>
            <person name="Liang H."/>
            <person name="Lovelace S."/>
            <person name="Lu Z."/>
            <person name="Mansfield J.H."/>
            <person name="McCulloch K.J."/>
            <person name="Mathew T."/>
            <person name="Morton B."/>
            <person name="Muzny D.M."/>
            <person name="Neunemann D."/>
            <person name="Ongeri F."/>
            <person name="Pauchet Y."/>
            <person name="Pu L.L."/>
            <person name="Pyrousis I."/>
            <person name="Rao X.J."/>
            <person name="Redding A."/>
            <person name="Roesel C."/>
            <person name="Sanchez-Gracia A."/>
            <person name="Schaack S."/>
            <person name="Shukla A."/>
            <person name="Tetreau G."/>
            <person name="Wang Y."/>
            <person name="Xiong G.H."/>
            <person name="Traut W."/>
            <person name="Walsh T.K."/>
            <person name="Worley K.C."/>
            <person name="Wu D."/>
            <person name="Wu W."/>
            <person name="Wu Y.Q."/>
            <person name="Zhang X."/>
            <person name="Zou Z."/>
            <person name="Zucker H."/>
            <person name="Briscoe A.D."/>
            <person name="Burmester T."/>
            <person name="Clem R.J."/>
            <person name="Feyereisen R."/>
            <person name="Grimmelikhuijzen C.J.P."/>
            <person name="Hamodrakas S.J."/>
            <person name="Hansson B.S."/>
            <person name="Huguet E."/>
            <person name="Jermiin L.S."/>
            <person name="Lan Q."/>
            <person name="Lehman H.K."/>
            <person name="Lorenzen M."/>
            <person name="Merzendorfer H."/>
            <person name="Michalopoulos I."/>
            <person name="Morton D.B."/>
            <person name="Muthukrishnan S."/>
            <person name="Oakeshott J.G."/>
            <person name="Palmer W."/>
            <person name="Park Y."/>
            <person name="Passarelli A.L."/>
            <person name="Rozas J."/>
            <person name="Schwartz L.M."/>
            <person name="Smith W."/>
            <person name="Southgate A."/>
            <person name="Vilcinskas A."/>
            <person name="Vogt R."/>
            <person name="Wang P."/>
            <person name="Werren J."/>
            <person name="Yu X.Q."/>
            <person name="Zhou J.J."/>
            <person name="Brown S.J."/>
            <person name="Scherer S.E."/>
            <person name="Richards S."/>
            <person name="Blissard G.W."/>
        </authorList>
    </citation>
    <scope>NUCLEOTIDE SEQUENCE</scope>
</reference>
<dbReference type="EMBL" id="JH668824">
    <property type="protein sequence ID" value="KAG6462241.1"/>
    <property type="molecule type" value="Genomic_DNA"/>
</dbReference>
<reference evidence="3" key="3">
    <citation type="submission" date="2020-12" db="EMBL/GenBank/DDBJ databases">
        <authorList>
            <person name="Kanost M."/>
        </authorList>
    </citation>
    <scope>NUCLEOTIDE SEQUENCE</scope>
</reference>
<dbReference type="EMBL" id="LN885216">
    <property type="protein sequence ID" value="CUQ99364.1"/>
    <property type="molecule type" value="mRNA"/>
</dbReference>
<evidence type="ECO:0000313" key="3">
    <source>
        <dbReference type="EMBL" id="KAG6462241.1"/>
    </source>
</evidence>
<sequence>MADSPVCNMNFYWYTRFVFGFYHEFQTSKPVRWLAKCYCCLICASISFFYLYLPSDAFYTKKFLFLVSTEYFMYILISFLNTNKHLLQYYKKTSLIDASASTYRQMRLCLVGYLCIMFFIRLLGFIKVLILREEYNLQQIYFSFIDFIMWLVVLIGRSPLLFVFALLYTRVRLMRQTLENNDFDCRIQGKNHPRRYIQMYEAIIDRLEANNETVKLQVTNTH</sequence>
<feature type="transmembrane region" description="Helical" evidence="1">
    <location>
        <begin position="142"/>
        <end position="168"/>
    </location>
</feature>
<name>A0A5K8B1D0_MANSE</name>
<protein>
    <submittedName>
        <fullName evidence="2">Gustatory receptor 23</fullName>
    </submittedName>
</protein>
<evidence type="ECO:0000313" key="4">
    <source>
        <dbReference type="Proteomes" id="UP000791440"/>
    </source>
</evidence>
<feature type="transmembrane region" description="Helical" evidence="1">
    <location>
        <begin position="33"/>
        <end position="51"/>
    </location>
</feature>
<dbReference type="OrthoDB" id="7489104at2759"/>
<accession>A0A5K8B1D0</accession>
<gene>
    <name evidence="2" type="primary">GR23</name>
    <name evidence="3" type="ORF">O3G_MSEX013130</name>
</gene>
<feature type="transmembrane region" description="Helical" evidence="1">
    <location>
        <begin position="108"/>
        <end position="130"/>
    </location>
</feature>
<keyword evidence="1" id="KW-0472">Membrane</keyword>
<organism evidence="2">
    <name type="scientific">Manduca sexta</name>
    <name type="common">Tobacco hawkmoth</name>
    <name type="synonym">Tobacco hornworm</name>
    <dbReference type="NCBI Taxonomy" id="7130"/>
    <lineage>
        <taxon>Eukaryota</taxon>
        <taxon>Metazoa</taxon>
        <taxon>Ecdysozoa</taxon>
        <taxon>Arthropoda</taxon>
        <taxon>Hexapoda</taxon>
        <taxon>Insecta</taxon>
        <taxon>Pterygota</taxon>
        <taxon>Neoptera</taxon>
        <taxon>Endopterygota</taxon>
        <taxon>Lepidoptera</taxon>
        <taxon>Glossata</taxon>
        <taxon>Ditrysia</taxon>
        <taxon>Bombycoidea</taxon>
        <taxon>Sphingidae</taxon>
        <taxon>Sphinginae</taxon>
        <taxon>Sphingini</taxon>
        <taxon>Manduca</taxon>
    </lineage>
</organism>
<evidence type="ECO:0000256" key="1">
    <source>
        <dbReference type="SAM" id="Phobius"/>
    </source>
</evidence>
<reference evidence="2" key="1">
    <citation type="journal article" date="2015" name="Insect Biochem. Mol. Biol.">
        <title>A reference gene set for chemosensory receptor genes of Manduca sexta.</title>
        <authorList>
            <person name="Koenig C."/>
            <person name="Hirsh A."/>
            <person name="Bucks S."/>
            <person name="Klinner C."/>
            <person name="Vogel H."/>
            <person name="Shukla A."/>
            <person name="Mansfield J.H."/>
            <person name="Morton B."/>
            <person name="Hansson B.S."/>
            <person name="Grosse-Wilde E."/>
        </authorList>
    </citation>
    <scope>NUCLEOTIDE SEQUENCE</scope>
</reference>
<keyword evidence="1" id="KW-0812">Transmembrane</keyword>
<keyword evidence="1" id="KW-1133">Transmembrane helix</keyword>
<keyword evidence="4" id="KW-1185">Reference proteome</keyword>
<dbReference type="Proteomes" id="UP000791440">
    <property type="component" value="Unassembled WGS sequence"/>
</dbReference>
<feature type="transmembrane region" description="Helical" evidence="1">
    <location>
        <begin position="63"/>
        <end position="82"/>
    </location>
</feature>